<dbReference type="InterPro" id="IPR036388">
    <property type="entry name" value="WH-like_DNA-bd_sf"/>
</dbReference>
<dbReference type="Gene3D" id="3.40.190.290">
    <property type="match status" value="1"/>
</dbReference>
<dbReference type="InterPro" id="IPR036390">
    <property type="entry name" value="WH_DNA-bd_sf"/>
</dbReference>
<dbReference type="Pfam" id="PF03466">
    <property type="entry name" value="LysR_substrate"/>
    <property type="match status" value="1"/>
</dbReference>
<evidence type="ECO:0000256" key="3">
    <source>
        <dbReference type="ARBA" id="ARBA00023125"/>
    </source>
</evidence>
<dbReference type="PROSITE" id="PS50931">
    <property type="entry name" value="HTH_LYSR"/>
    <property type="match status" value="1"/>
</dbReference>
<feature type="domain" description="HTH lysR-type" evidence="5">
    <location>
        <begin position="7"/>
        <end position="59"/>
    </location>
</feature>
<sequence>MKDFLTLRLYARVARLGSISAAARECGLSQSQASRIVADLEDGLGARLLSRTTRAVVPTEAGAEFLARAEAILDAIEDARNVVREGEDLQGLVRISMPSTMGYLEVIPRLTGFTELHPALRLQILLEDQRQDLVRDAVDVAIRLGTLSDASATAQKITTIPRVILASRRYLDKAGEPITPADLTHHRIIGGPSGVAAWAFEREGEKVAVDLQPHISVNDNEGAVVAAIAGMGICSTPCRRPRPEMLDGSLVPLLTDWARPPVEVHAYFPLGRQTRIAARSLVAYLKAGFGEPV</sequence>
<dbReference type="InterPro" id="IPR000847">
    <property type="entry name" value="LysR_HTH_N"/>
</dbReference>
<dbReference type="SUPFAM" id="SSF53850">
    <property type="entry name" value="Periplasmic binding protein-like II"/>
    <property type="match status" value="1"/>
</dbReference>
<keyword evidence="7" id="KW-1185">Reference proteome</keyword>
<dbReference type="Proteomes" id="UP001160625">
    <property type="component" value="Unassembled WGS sequence"/>
</dbReference>
<dbReference type="SUPFAM" id="SSF46785">
    <property type="entry name" value="Winged helix' DNA-binding domain"/>
    <property type="match status" value="1"/>
</dbReference>
<name>A0ABT6MWC2_9SPHN</name>
<dbReference type="EMBL" id="JARYGZ010000001">
    <property type="protein sequence ID" value="MDH7637335.1"/>
    <property type="molecule type" value="Genomic_DNA"/>
</dbReference>
<evidence type="ECO:0000256" key="4">
    <source>
        <dbReference type="ARBA" id="ARBA00023163"/>
    </source>
</evidence>
<evidence type="ECO:0000259" key="5">
    <source>
        <dbReference type="PROSITE" id="PS50931"/>
    </source>
</evidence>
<dbReference type="CDD" id="cd08422">
    <property type="entry name" value="PBP2_CrgA_like"/>
    <property type="match status" value="1"/>
</dbReference>
<comment type="caution">
    <text evidence="6">The sequence shown here is derived from an EMBL/GenBank/DDBJ whole genome shotgun (WGS) entry which is preliminary data.</text>
</comment>
<dbReference type="Pfam" id="PF00126">
    <property type="entry name" value="HTH_1"/>
    <property type="match status" value="1"/>
</dbReference>
<gene>
    <name evidence="6" type="ORF">QGN17_01205</name>
</gene>
<dbReference type="InterPro" id="IPR005119">
    <property type="entry name" value="LysR_subst-bd"/>
</dbReference>
<keyword evidence="2" id="KW-0805">Transcription regulation</keyword>
<evidence type="ECO:0000256" key="2">
    <source>
        <dbReference type="ARBA" id="ARBA00023015"/>
    </source>
</evidence>
<reference evidence="6" key="1">
    <citation type="submission" date="2023-04" db="EMBL/GenBank/DDBJ databases">
        <title>Sphingomonas sp. MAHUQ-71 isolated from rice field.</title>
        <authorList>
            <person name="Huq M.A."/>
        </authorList>
    </citation>
    <scope>NUCLEOTIDE SEQUENCE</scope>
    <source>
        <strain evidence="6">MAHUQ-71</strain>
    </source>
</reference>
<dbReference type="RefSeq" id="WP_281042692.1">
    <property type="nucleotide sequence ID" value="NZ_JARYGZ010000001.1"/>
</dbReference>
<dbReference type="PANTHER" id="PTHR30537:SF5">
    <property type="entry name" value="HTH-TYPE TRANSCRIPTIONAL ACTIVATOR TTDR-RELATED"/>
    <property type="match status" value="1"/>
</dbReference>
<dbReference type="Gene3D" id="1.10.10.10">
    <property type="entry name" value="Winged helix-like DNA-binding domain superfamily/Winged helix DNA-binding domain"/>
    <property type="match status" value="1"/>
</dbReference>
<keyword evidence="3" id="KW-0238">DNA-binding</keyword>
<evidence type="ECO:0000256" key="1">
    <source>
        <dbReference type="ARBA" id="ARBA00009437"/>
    </source>
</evidence>
<dbReference type="PANTHER" id="PTHR30537">
    <property type="entry name" value="HTH-TYPE TRANSCRIPTIONAL REGULATOR"/>
    <property type="match status" value="1"/>
</dbReference>
<evidence type="ECO:0000313" key="7">
    <source>
        <dbReference type="Proteomes" id="UP001160625"/>
    </source>
</evidence>
<evidence type="ECO:0000313" key="6">
    <source>
        <dbReference type="EMBL" id="MDH7637335.1"/>
    </source>
</evidence>
<proteinExistence type="inferred from homology"/>
<comment type="similarity">
    <text evidence="1">Belongs to the LysR transcriptional regulatory family.</text>
</comment>
<organism evidence="6 7">
    <name type="scientific">Sphingomonas oryzagri</name>
    <dbReference type="NCBI Taxonomy" id="3042314"/>
    <lineage>
        <taxon>Bacteria</taxon>
        <taxon>Pseudomonadati</taxon>
        <taxon>Pseudomonadota</taxon>
        <taxon>Alphaproteobacteria</taxon>
        <taxon>Sphingomonadales</taxon>
        <taxon>Sphingomonadaceae</taxon>
        <taxon>Sphingomonas</taxon>
    </lineage>
</organism>
<protein>
    <submittedName>
        <fullName evidence="6">LysR family transcriptional regulator</fullName>
    </submittedName>
</protein>
<keyword evidence="4" id="KW-0804">Transcription</keyword>
<dbReference type="InterPro" id="IPR058163">
    <property type="entry name" value="LysR-type_TF_proteobact-type"/>
</dbReference>
<accession>A0ABT6MWC2</accession>